<dbReference type="eggNOG" id="COG1846">
    <property type="taxonomic scope" value="Bacteria"/>
</dbReference>
<keyword evidence="6" id="KW-1185">Reference proteome</keyword>
<keyword evidence="2 5" id="KW-0238">DNA-binding</keyword>
<dbReference type="PROSITE" id="PS01117">
    <property type="entry name" value="HTH_MARR_1"/>
    <property type="match status" value="1"/>
</dbReference>
<evidence type="ECO:0000259" key="4">
    <source>
        <dbReference type="PROSITE" id="PS50995"/>
    </source>
</evidence>
<dbReference type="InterPro" id="IPR000835">
    <property type="entry name" value="HTH_MarR-typ"/>
</dbReference>
<accession>A0A1G9ZIY2</accession>
<dbReference type="Proteomes" id="UP000183376">
    <property type="component" value="Chromosome I"/>
</dbReference>
<dbReference type="InterPro" id="IPR036390">
    <property type="entry name" value="WH_DNA-bd_sf"/>
</dbReference>
<dbReference type="EMBL" id="LT629701">
    <property type="protein sequence ID" value="SDN20981.1"/>
    <property type="molecule type" value="Genomic_DNA"/>
</dbReference>
<dbReference type="GO" id="GO:0006950">
    <property type="term" value="P:response to stress"/>
    <property type="evidence" value="ECO:0007669"/>
    <property type="project" value="TreeGrafter"/>
</dbReference>
<dbReference type="GO" id="GO:0003700">
    <property type="term" value="F:DNA-binding transcription factor activity"/>
    <property type="evidence" value="ECO:0007669"/>
    <property type="project" value="InterPro"/>
</dbReference>
<dbReference type="PROSITE" id="PS50995">
    <property type="entry name" value="HTH_MARR_2"/>
    <property type="match status" value="1"/>
</dbReference>
<dbReference type="PANTHER" id="PTHR33164">
    <property type="entry name" value="TRANSCRIPTIONAL REGULATOR, MARR FAMILY"/>
    <property type="match status" value="1"/>
</dbReference>
<dbReference type="Gene3D" id="1.10.10.10">
    <property type="entry name" value="Winged helix-like DNA-binding domain superfamily/Winged helix DNA-binding domain"/>
    <property type="match status" value="1"/>
</dbReference>
<dbReference type="CDD" id="cd00090">
    <property type="entry name" value="HTH_ARSR"/>
    <property type="match status" value="1"/>
</dbReference>
<keyword evidence="3" id="KW-0804">Transcription</keyword>
<dbReference type="STRING" id="211114.SAMN04489726_5519"/>
<dbReference type="SUPFAM" id="SSF46785">
    <property type="entry name" value="Winged helix' DNA-binding domain"/>
    <property type="match status" value="1"/>
</dbReference>
<sequence>MADEDTAHVHRRAAGDAVERELSVLFRRARSLSLSLAARLHPDLDAAAYGLLVFIADGEPVRAAELAGRFGLDKSTVSRQLAQLESLELIERVADPTDGRARLVQLTENGRQRLVAVRTERRQRFWQSLSDWETDDIRALADLLGKLNEDL</sequence>
<reference evidence="5 6" key="1">
    <citation type="submission" date="2016-10" db="EMBL/GenBank/DDBJ databases">
        <authorList>
            <person name="de Groot N.N."/>
        </authorList>
    </citation>
    <scope>NUCLEOTIDE SEQUENCE [LARGE SCALE GENOMIC DNA]</scope>
    <source>
        <strain evidence="5 6">DSM 44149</strain>
    </source>
</reference>
<evidence type="ECO:0000256" key="2">
    <source>
        <dbReference type="ARBA" id="ARBA00023125"/>
    </source>
</evidence>
<name>A0A1G9ZIY2_ALLAB</name>
<organism evidence="5 6">
    <name type="scientific">Allokutzneria albata</name>
    <name type="common">Kibdelosporangium albatum</name>
    <dbReference type="NCBI Taxonomy" id="211114"/>
    <lineage>
        <taxon>Bacteria</taxon>
        <taxon>Bacillati</taxon>
        <taxon>Actinomycetota</taxon>
        <taxon>Actinomycetes</taxon>
        <taxon>Pseudonocardiales</taxon>
        <taxon>Pseudonocardiaceae</taxon>
        <taxon>Allokutzneria</taxon>
    </lineage>
</organism>
<protein>
    <submittedName>
        <fullName evidence="5">DNA-binding transcriptional regulator, MarR family</fullName>
    </submittedName>
</protein>
<dbReference type="SMART" id="SM00347">
    <property type="entry name" value="HTH_MARR"/>
    <property type="match status" value="1"/>
</dbReference>
<dbReference type="AlphaFoldDB" id="A0A1G9ZIY2"/>
<proteinExistence type="predicted"/>
<evidence type="ECO:0000256" key="1">
    <source>
        <dbReference type="ARBA" id="ARBA00023015"/>
    </source>
</evidence>
<evidence type="ECO:0000313" key="5">
    <source>
        <dbReference type="EMBL" id="SDN20981.1"/>
    </source>
</evidence>
<dbReference type="PRINTS" id="PR00598">
    <property type="entry name" value="HTHMARR"/>
</dbReference>
<dbReference type="InterPro" id="IPR039422">
    <property type="entry name" value="MarR/SlyA-like"/>
</dbReference>
<dbReference type="GO" id="GO:0003677">
    <property type="term" value="F:DNA binding"/>
    <property type="evidence" value="ECO:0007669"/>
    <property type="project" value="UniProtKB-KW"/>
</dbReference>
<evidence type="ECO:0000313" key="6">
    <source>
        <dbReference type="Proteomes" id="UP000183376"/>
    </source>
</evidence>
<gene>
    <name evidence="5" type="ORF">SAMN04489726_5519</name>
</gene>
<feature type="domain" description="HTH marR-type" evidence="4">
    <location>
        <begin position="15"/>
        <end position="149"/>
    </location>
</feature>
<evidence type="ECO:0000256" key="3">
    <source>
        <dbReference type="ARBA" id="ARBA00023163"/>
    </source>
</evidence>
<keyword evidence="1" id="KW-0805">Transcription regulation</keyword>
<dbReference type="PANTHER" id="PTHR33164:SF57">
    <property type="entry name" value="MARR-FAMILY TRANSCRIPTIONAL REGULATOR"/>
    <property type="match status" value="1"/>
</dbReference>
<dbReference type="RefSeq" id="WP_231950447.1">
    <property type="nucleotide sequence ID" value="NZ_JOEF01000009.1"/>
</dbReference>
<dbReference type="InterPro" id="IPR023187">
    <property type="entry name" value="Tscrpt_reg_MarR-type_CS"/>
</dbReference>
<dbReference type="Pfam" id="PF12802">
    <property type="entry name" value="MarR_2"/>
    <property type="match status" value="1"/>
</dbReference>
<dbReference type="InterPro" id="IPR011991">
    <property type="entry name" value="ArsR-like_HTH"/>
</dbReference>
<dbReference type="InterPro" id="IPR036388">
    <property type="entry name" value="WH-like_DNA-bd_sf"/>
</dbReference>